<organism evidence="4 5">
    <name type="scientific">Polyangium fumosum</name>
    <dbReference type="NCBI Taxonomy" id="889272"/>
    <lineage>
        <taxon>Bacteria</taxon>
        <taxon>Pseudomonadati</taxon>
        <taxon>Myxococcota</taxon>
        <taxon>Polyangia</taxon>
        <taxon>Polyangiales</taxon>
        <taxon>Polyangiaceae</taxon>
        <taxon>Polyangium</taxon>
    </lineage>
</organism>
<dbReference type="NCBIfam" id="NF000734">
    <property type="entry name" value="PRK00043.1-5"/>
    <property type="match status" value="1"/>
</dbReference>
<dbReference type="PANTHER" id="PTHR20857">
    <property type="entry name" value="THIAMINE-PHOSPHATE PYROPHOSPHORYLASE"/>
    <property type="match status" value="1"/>
</dbReference>
<sequence>MLVLDRFYLIVDSARWLDRLLPLGLRFVQLRVKGLDAAARRAEIAASLAKCQAHGATLVVNDFWQDAIDLGAEWVHLGQEDLAEADVAAIRRAGLKLGISTHSHEEIDTALVVDPDYVALGPVYPTTLKVMPWAPQGLDRIGEWKRIARRPLVAIGGITLERAEGVARAGADSIAVISDVLSHPDPEARCKAWLDARATWPRASQGREEFGS</sequence>
<comment type="caution">
    <text evidence="4">The sequence shown here is derived from an EMBL/GenBank/DDBJ whole genome shotgun (WGS) entry which is preliminary data.</text>
</comment>
<dbReference type="GO" id="GO:0005737">
    <property type="term" value="C:cytoplasm"/>
    <property type="evidence" value="ECO:0007669"/>
    <property type="project" value="TreeGrafter"/>
</dbReference>
<dbReference type="InterPro" id="IPR013785">
    <property type="entry name" value="Aldolase_TIM"/>
</dbReference>
<keyword evidence="4" id="KW-0808">Transferase</keyword>
<dbReference type="OrthoDB" id="9810880at2"/>
<comment type="pathway">
    <text evidence="1">Cofactor biosynthesis; thiamine diphosphate biosynthesis.</text>
</comment>
<proteinExistence type="predicted"/>
<dbReference type="Pfam" id="PF02581">
    <property type="entry name" value="TMP-TENI"/>
    <property type="match status" value="1"/>
</dbReference>
<dbReference type="AlphaFoldDB" id="A0A4U1JC46"/>
<dbReference type="CDD" id="cd00564">
    <property type="entry name" value="TMP_TenI"/>
    <property type="match status" value="1"/>
</dbReference>
<dbReference type="GO" id="GO:0004789">
    <property type="term" value="F:thiamine-phosphate diphosphorylase activity"/>
    <property type="evidence" value="ECO:0007669"/>
    <property type="project" value="UniProtKB-EC"/>
</dbReference>
<keyword evidence="2" id="KW-0784">Thiamine biosynthesis</keyword>
<evidence type="ECO:0000259" key="3">
    <source>
        <dbReference type="Pfam" id="PF02581"/>
    </source>
</evidence>
<protein>
    <submittedName>
        <fullName evidence="4">Thiamine phosphate synthase</fullName>
        <ecNumber evidence="4">2.5.1.3</ecNumber>
    </submittedName>
</protein>
<dbReference type="EC" id="2.5.1.3" evidence="4"/>
<reference evidence="4 5" key="1">
    <citation type="submission" date="2019-04" db="EMBL/GenBank/DDBJ databases">
        <authorList>
            <person name="Li Y."/>
            <person name="Wang J."/>
        </authorList>
    </citation>
    <scope>NUCLEOTIDE SEQUENCE [LARGE SCALE GENOMIC DNA]</scope>
    <source>
        <strain evidence="4 5">DSM 14668</strain>
    </source>
</reference>
<dbReference type="SUPFAM" id="SSF51391">
    <property type="entry name" value="Thiamin phosphate synthase"/>
    <property type="match status" value="1"/>
</dbReference>
<gene>
    <name evidence="4" type="ORF">E8A74_16340</name>
</gene>
<evidence type="ECO:0000313" key="4">
    <source>
        <dbReference type="EMBL" id="TKD07863.1"/>
    </source>
</evidence>
<dbReference type="PANTHER" id="PTHR20857:SF15">
    <property type="entry name" value="THIAMINE-PHOSPHATE SYNTHASE"/>
    <property type="match status" value="1"/>
</dbReference>
<dbReference type="Gene3D" id="3.20.20.70">
    <property type="entry name" value="Aldolase class I"/>
    <property type="match status" value="1"/>
</dbReference>
<accession>A0A4U1JC46</accession>
<dbReference type="EMBL" id="SSMQ01000015">
    <property type="protein sequence ID" value="TKD07863.1"/>
    <property type="molecule type" value="Genomic_DNA"/>
</dbReference>
<evidence type="ECO:0000313" key="5">
    <source>
        <dbReference type="Proteomes" id="UP000309215"/>
    </source>
</evidence>
<evidence type="ECO:0000256" key="1">
    <source>
        <dbReference type="ARBA" id="ARBA00004948"/>
    </source>
</evidence>
<feature type="domain" description="Thiamine phosphate synthase/TenI" evidence="3">
    <location>
        <begin position="12"/>
        <end position="180"/>
    </location>
</feature>
<keyword evidence="5" id="KW-1185">Reference proteome</keyword>
<dbReference type="InterPro" id="IPR036206">
    <property type="entry name" value="ThiamineP_synth_sf"/>
</dbReference>
<dbReference type="InterPro" id="IPR022998">
    <property type="entry name" value="ThiamineP_synth_TenI"/>
</dbReference>
<dbReference type="RefSeq" id="WP_136929951.1">
    <property type="nucleotide sequence ID" value="NZ_SSMQ01000015.1"/>
</dbReference>
<dbReference type="GO" id="GO:0009228">
    <property type="term" value="P:thiamine biosynthetic process"/>
    <property type="evidence" value="ECO:0007669"/>
    <property type="project" value="UniProtKB-KW"/>
</dbReference>
<dbReference type="Proteomes" id="UP000309215">
    <property type="component" value="Unassembled WGS sequence"/>
</dbReference>
<name>A0A4U1JC46_9BACT</name>
<evidence type="ECO:0000256" key="2">
    <source>
        <dbReference type="ARBA" id="ARBA00022977"/>
    </source>
</evidence>